<dbReference type="GO" id="GO:0005886">
    <property type="term" value="C:plasma membrane"/>
    <property type="evidence" value="ECO:0007669"/>
    <property type="project" value="TreeGrafter"/>
</dbReference>
<gene>
    <name evidence="3" type="ORF">HNR10_003202</name>
</gene>
<comment type="caution">
    <text evidence="3">The sequence shown here is derived from an EMBL/GenBank/DDBJ whole genome shotgun (WGS) entry which is preliminary data.</text>
</comment>
<dbReference type="EC" id="2.4.1.129" evidence="3"/>
<accession>A0A7Z0ENI0</accession>
<evidence type="ECO:0000313" key="4">
    <source>
        <dbReference type="Proteomes" id="UP000572051"/>
    </source>
</evidence>
<evidence type="ECO:0000313" key="3">
    <source>
        <dbReference type="EMBL" id="NYJ35321.1"/>
    </source>
</evidence>
<feature type="domain" description="Penicillin-binding protein transpeptidase" evidence="1">
    <location>
        <begin position="159"/>
        <end position="483"/>
    </location>
</feature>
<dbReference type="GO" id="GO:0008658">
    <property type="term" value="F:penicillin binding"/>
    <property type="evidence" value="ECO:0007669"/>
    <property type="project" value="InterPro"/>
</dbReference>
<proteinExistence type="predicted"/>
<sequence length="487" mass="51215">MNTPIRRLSVFTMALFGVLMLNLTWIQGFQAQSLIEDPLNSRLYSERLSEARGPIIVGDENVAYSENIAEEDSSPEYQRVYEGGGVYTPVVGSFRSYGASGIEATENSLLDGSDDRLAVRNFRDIITGREPEGARVQLTLDPAVQEAGYQGFVDLGMNGAAVAIQPDTGAILGAVSYPSYDANDVVSITDQQAAIDNYTAMEADEDKPLLNRALNERYAPGSTFKVVTAAAAIEKLGKTGESTIDAPDVREFPSGPVLPNATSGGTCNGGEPDSLAHSIQISCNTSMANWAIEMGGEALSDQATAFGFNPEEGEELRVPMSVTPSYAPVETDESILGRAGIGQSNVEATPLQMAMVASGIANDGEVMHPYLVDSVLDSDMSVVTQASPETYSQAVEPSTADMLTDMMVLVTTPPEGSGLNGAIPGMDVAGKTGTAENGTDRTHNWFIGFAPADDPQIAVAVVIEFGGGSGGSLAAPIARQMMEAVVL</sequence>
<dbReference type="SUPFAM" id="SSF56601">
    <property type="entry name" value="beta-lactamase/transpeptidase-like"/>
    <property type="match status" value="1"/>
</dbReference>
<feature type="domain" description="Penicillin binding protein A dimerisation" evidence="2">
    <location>
        <begin position="52"/>
        <end position="136"/>
    </location>
</feature>
<dbReference type="RefSeq" id="WP_179824409.1">
    <property type="nucleotide sequence ID" value="NZ_JACCFS010000001.1"/>
</dbReference>
<dbReference type="Pfam" id="PF00905">
    <property type="entry name" value="Transpeptidase"/>
    <property type="match status" value="1"/>
</dbReference>
<dbReference type="Pfam" id="PF21922">
    <property type="entry name" value="PBP_dimer_2"/>
    <property type="match status" value="1"/>
</dbReference>
<evidence type="ECO:0000259" key="1">
    <source>
        <dbReference type="Pfam" id="PF00905"/>
    </source>
</evidence>
<protein>
    <submittedName>
        <fullName evidence="3">Peptidoglycan glycosyltransferase</fullName>
        <ecNumber evidence="3">2.4.1.129</ecNumber>
    </submittedName>
</protein>
<keyword evidence="4" id="KW-1185">Reference proteome</keyword>
<dbReference type="PANTHER" id="PTHR30627">
    <property type="entry name" value="PEPTIDOGLYCAN D,D-TRANSPEPTIDASE"/>
    <property type="match status" value="1"/>
</dbReference>
<keyword evidence="3" id="KW-0328">Glycosyltransferase</keyword>
<dbReference type="AlphaFoldDB" id="A0A7Z0ENI0"/>
<dbReference type="GO" id="GO:0071555">
    <property type="term" value="P:cell wall organization"/>
    <property type="evidence" value="ECO:0007669"/>
    <property type="project" value="TreeGrafter"/>
</dbReference>
<organism evidence="3 4">
    <name type="scientific">Nocardiopsis aegyptia</name>
    <dbReference type="NCBI Taxonomy" id="220378"/>
    <lineage>
        <taxon>Bacteria</taxon>
        <taxon>Bacillati</taxon>
        <taxon>Actinomycetota</taxon>
        <taxon>Actinomycetes</taxon>
        <taxon>Streptosporangiales</taxon>
        <taxon>Nocardiopsidaceae</taxon>
        <taxon>Nocardiopsis</taxon>
    </lineage>
</organism>
<dbReference type="InterPro" id="IPR050515">
    <property type="entry name" value="Beta-lactam/transpept"/>
</dbReference>
<name>A0A7Z0ENI0_9ACTN</name>
<dbReference type="Gene3D" id="3.40.710.10">
    <property type="entry name" value="DD-peptidase/beta-lactamase superfamily"/>
    <property type="match status" value="1"/>
</dbReference>
<dbReference type="Gene3D" id="3.90.1310.10">
    <property type="entry name" value="Penicillin-binding protein 2a (Domain 2)"/>
    <property type="match status" value="1"/>
</dbReference>
<dbReference type="Proteomes" id="UP000572051">
    <property type="component" value="Unassembled WGS sequence"/>
</dbReference>
<dbReference type="EMBL" id="JACCFS010000001">
    <property type="protein sequence ID" value="NYJ35321.1"/>
    <property type="molecule type" value="Genomic_DNA"/>
</dbReference>
<dbReference type="GO" id="GO:0071972">
    <property type="term" value="F:peptidoglycan L,D-transpeptidase activity"/>
    <property type="evidence" value="ECO:0007669"/>
    <property type="project" value="TreeGrafter"/>
</dbReference>
<keyword evidence="3" id="KW-0808">Transferase</keyword>
<dbReference type="GO" id="GO:0016757">
    <property type="term" value="F:glycosyltransferase activity"/>
    <property type="evidence" value="ECO:0007669"/>
    <property type="project" value="UniProtKB-KW"/>
</dbReference>
<dbReference type="InterPro" id="IPR001460">
    <property type="entry name" value="PCN-bd_Tpept"/>
</dbReference>
<evidence type="ECO:0000259" key="2">
    <source>
        <dbReference type="Pfam" id="PF21922"/>
    </source>
</evidence>
<reference evidence="3 4" key="1">
    <citation type="submission" date="2020-07" db="EMBL/GenBank/DDBJ databases">
        <title>Sequencing the genomes of 1000 actinobacteria strains.</title>
        <authorList>
            <person name="Klenk H.-P."/>
        </authorList>
    </citation>
    <scope>NUCLEOTIDE SEQUENCE [LARGE SCALE GENOMIC DNA]</scope>
    <source>
        <strain evidence="3 4">DSM 44442</strain>
    </source>
</reference>
<dbReference type="PANTHER" id="PTHR30627:SF24">
    <property type="entry name" value="PENICILLIN-BINDING PROTEIN 4B"/>
    <property type="match status" value="1"/>
</dbReference>
<dbReference type="InterPro" id="IPR054120">
    <property type="entry name" value="PBPA_dimer"/>
</dbReference>
<dbReference type="InterPro" id="IPR012338">
    <property type="entry name" value="Beta-lactam/transpept-like"/>
</dbReference>